<dbReference type="OrthoDB" id="5196233at2"/>
<protein>
    <submittedName>
        <fullName evidence="2">Fimbrial assembly protein</fullName>
    </submittedName>
</protein>
<dbReference type="EMBL" id="CP039291">
    <property type="protein sequence ID" value="QCB93641.1"/>
    <property type="molecule type" value="Genomic_DNA"/>
</dbReference>
<evidence type="ECO:0000313" key="3">
    <source>
        <dbReference type="Proteomes" id="UP000296469"/>
    </source>
</evidence>
<dbReference type="AlphaFoldDB" id="A0A4P7SIP5"/>
<dbReference type="RefSeq" id="WP_135973727.1">
    <property type="nucleotide sequence ID" value="NZ_CP039291.1"/>
</dbReference>
<accession>A0A4P7SIP5</accession>
<name>A0A4P7SIP5_9CELL</name>
<evidence type="ECO:0000313" key="2">
    <source>
        <dbReference type="EMBL" id="QCB93641.1"/>
    </source>
</evidence>
<evidence type="ECO:0000256" key="1">
    <source>
        <dbReference type="SAM" id="Phobius"/>
    </source>
</evidence>
<sequence>MSAGTATTGRDTGAPATTLRLPQVNLLPPEVSAERGLRKVKRWALLSLLLVVLVVGLAYVMSAFQLAAARNDLTVAQADTVRLQGRLHELAEVPRVMGALDTARSARELVTSTEVLWKPYLDQVRAALPADAAIQTLQTQGATPVVSAVPPGDPLQTQSLGQISFTATTVTVPDAAALADALAAIPGLTDPRIQSMVLQSDEDNPGYLLTGTVQYGESALAGRYAPTAEED</sequence>
<dbReference type="KEGG" id="celz:E5225_08760"/>
<reference evidence="2 3" key="1">
    <citation type="submission" date="2019-04" db="EMBL/GenBank/DDBJ databases">
        <title>Isolation and identification of Cellulomonas shaoxiangyii sp. Nov. isolated from feces of the Tibetan antelopes (Pantholops hodgsonii) in the Qinghai-Tibet plateau of China.</title>
        <authorList>
            <person name="Tian Z."/>
        </authorList>
    </citation>
    <scope>NUCLEOTIDE SEQUENCE [LARGE SCALE GENOMIC DNA]</scope>
    <source>
        <strain evidence="2 3">Z28</strain>
    </source>
</reference>
<keyword evidence="1" id="KW-0472">Membrane</keyword>
<keyword evidence="1" id="KW-1133">Transmembrane helix</keyword>
<keyword evidence="3" id="KW-1185">Reference proteome</keyword>
<keyword evidence="1" id="KW-0812">Transmembrane</keyword>
<feature type="transmembrane region" description="Helical" evidence="1">
    <location>
        <begin position="43"/>
        <end position="64"/>
    </location>
</feature>
<gene>
    <name evidence="2" type="ORF">E5225_08760</name>
</gene>
<organism evidence="2 3">
    <name type="scientific">Cellulomonas shaoxiangyii</name>
    <dbReference type="NCBI Taxonomy" id="2566013"/>
    <lineage>
        <taxon>Bacteria</taxon>
        <taxon>Bacillati</taxon>
        <taxon>Actinomycetota</taxon>
        <taxon>Actinomycetes</taxon>
        <taxon>Micrococcales</taxon>
        <taxon>Cellulomonadaceae</taxon>
        <taxon>Cellulomonas</taxon>
    </lineage>
</organism>
<dbReference type="Proteomes" id="UP000296469">
    <property type="component" value="Chromosome"/>
</dbReference>
<proteinExistence type="predicted"/>